<dbReference type="RefSeq" id="WP_150041479.1">
    <property type="nucleotide sequence ID" value="NZ_OW485601.1"/>
</dbReference>
<evidence type="ECO:0000313" key="2">
    <source>
        <dbReference type="Proteomes" id="UP000325255"/>
    </source>
</evidence>
<accession>A0A5M6IT27</accession>
<dbReference type="Proteomes" id="UP000325255">
    <property type="component" value="Unassembled WGS sequence"/>
</dbReference>
<comment type="caution">
    <text evidence="1">The sequence shown here is derived from an EMBL/GenBank/DDBJ whole genome shotgun (WGS) entry which is preliminary data.</text>
</comment>
<dbReference type="EMBL" id="VWPK01000020">
    <property type="protein sequence ID" value="KAA5611474.1"/>
    <property type="molecule type" value="Genomic_DNA"/>
</dbReference>
<proteinExistence type="predicted"/>
<dbReference type="AlphaFoldDB" id="A0A5M6IT27"/>
<sequence length="727" mass="79850">MSHSASDHAWQGSPDRDHLVFRLIALAKLQLDTHFLEPEDAEAYRRRLRRPAGRGKPALPRVLAKWEHEDATLTLTLTALPAAEQFEAALHHPRFSAVLALRYLPEERLLQAARVEQFQGDILEAIAIAGEWAEDEPDLSDESAARAVVMEFAGNKAAPVPGTFRVVPALSAARPEPPAPVDAKAPPPPTAADAREVKALTRAVAAELKRHGSPSLDGASNAWLETRPQTLWPLLDATIAASTARKRDEALVAACRWLLANQLELIRYRLERGHEWARAMLDAYQEKLIALVQARTLPEPDWFELVNALKIAKVPIRPEMAEALTMAAVEASPGEAASAEEIPQQLRRLLDELGRAAESPFMVVEGLAETGTLMPAELRAYMTHELGLSPHPVLREAVPLLLLDPEPLVRQAAAAVLEQVAGPETFSPVMLRRTLLVRNWVPEAEREAVDRLVRKARMKGVSCAQWAPAPALTIQGSMVDGSGAQSLLMTTTGGRTGLFAGLLLKQGFGIRDAWCNPSLSRGEITRSFKEALRTMVWRATDRDHMDMVVQHHLARGLEAGNLPQAAVVEIAEAIGAADWKDRRLDVAAEIERLFAGLPDELRSPAALAASLQRSGSWIAKDRMMQSWFEDDAAIRALVDGPKRPRPKTAVRQVLEQVLPARREAWAEKLLLLVLWMQAGDAKAMAVATWQDCVVLAQELLVGRPMTELPAMEAIAERSIFAARLGSW</sequence>
<protein>
    <submittedName>
        <fullName evidence="1">Uncharacterized protein</fullName>
    </submittedName>
</protein>
<name>A0A5M6IT27_9PROT</name>
<reference evidence="1 2" key="1">
    <citation type="submission" date="2019-09" db="EMBL/GenBank/DDBJ databases">
        <title>Genome sequence of Rhodovastum atsumiense, a diverse member of the Acetobacteraceae family of non-sulfur purple photosynthetic bacteria.</title>
        <authorList>
            <person name="Meyer T."/>
            <person name="Kyndt J."/>
        </authorList>
    </citation>
    <scope>NUCLEOTIDE SEQUENCE [LARGE SCALE GENOMIC DNA]</scope>
    <source>
        <strain evidence="1 2">DSM 21279</strain>
    </source>
</reference>
<gene>
    <name evidence="1" type="ORF">F1189_14170</name>
</gene>
<dbReference type="OrthoDB" id="7486157at2"/>
<evidence type="ECO:0000313" key="1">
    <source>
        <dbReference type="EMBL" id="KAA5611474.1"/>
    </source>
</evidence>
<keyword evidence="2" id="KW-1185">Reference proteome</keyword>
<organism evidence="1 2">
    <name type="scientific">Rhodovastum atsumiense</name>
    <dbReference type="NCBI Taxonomy" id="504468"/>
    <lineage>
        <taxon>Bacteria</taxon>
        <taxon>Pseudomonadati</taxon>
        <taxon>Pseudomonadota</taxon>
        <taxon>Alphaproteobacteria</taxon>
        <taxon>Acetobacterales</taxon>
        <taxon>Acetobacteraceae</taxon>
        <taxon>Rhodovastum</taxon>
    </lineage>
</organism>